<dbReference type="EMBL" id="JAHMHQ010000011">
    <property type="protein sequence ID" value="KAK1636203.1"/>
    <property type="molecule type" value="Genomic_DNA"/>
</dbReference>
<accession>A0AAJ0EET6</accession>
<comment type="caution">
    <text evidence="2">The sequence shown here is derived from an EMBL/GenBank/DDBJ whole genome shotgun (WGS) entry which is preliminary data.</text>
</comment>
<gene>
    <name evidence="2" type="ORF">BDP81DRAFT_350037</name>
</gene>
<organism evidence="2 3">
    <name type="scientific">Colletotrichum phormii</name>
    <dbReference type="NCBI Taxonomy" id="359342"/>
    <lineage>
        <taxon>Eukaryota</taxon>
        <taxon>Fungi</taxon>
        <taxon>Dikarya</taxon>
        <taxon>Ascomycota</taxon>
        <taxon>Pezizomycotina</taxon>
        <taxon>Sordariomycetes</taxon>
        <taxon>Hypocreomycetidae</taxon>
        <taxon>Glomerellales</taxon>
        <taxon>Glomerellaceae</taxon>
        <taxon>Colletotrichum</taxon>
        <taxon>Colletotrichum acutatum species complex</taxon>
    </lineage>
</organism>
<keyword evidence="1" id="KW-1133">Transmembrane helix</keyword>
<dbReference type="AlphaFoldDB" id="A0AAJ0EET6"/>
<evidence type="ECO:0000313" key="2">
    <source>
        <dbReference type="EMBL" id="KAK1636203.1"/>
    </source>
</evidence>
<sequence>MPLRMGRRETSDRLSRHYRDMRILAGVAMFFFWHFGLHMGFMVPRRLVGTTSVYEKSSTGREEGFEMKADN</sequence>
<dbReference type="Proteomes" id="UP001243989">
    <property type="component" value="Unassembled WGS sequence"/>
</dbReference>
<protein>
    <recommendedName>
        <fullName evidence="4">Transmembrane protein</fullName>
    </recommendedName>
</protein>
<dbReference type="GeneID" id="85471051"/>
<keyword evidence="3" id="KW-1185">Reference proteome</keyword>
<evidence type="ECO:0000256" key="1">
    <source>
        <dbReference type="SAM" id="Phobius"/>
    </source>
</evidence>
<dbReference type="RefSeq" id="XP_060444810.1">
    <property type="nucleotide sequence ID" value="XM_060586189.1"/>
</dbReference>
<keyword evidence="1" id="KW-0812">Transmembrane</keyword>
<evidence type="ECO:0008006" key="4">
    <source>
        <dbReference type="Google" id="ProtNLM"/>
    </source>
</evidence>
<evidence type="ECO:0000313" key="3">
    <source>
        <dbReference type="Proteomes" id="UP001243989"/>
    </source>
</evidence>
<name>A0AAJ0EET6_9PEZI</name>
<keyword evidence="1" id="KW-0472">Membrane</keyword>
<proteinExistence type="predicted"/>
<reference evidence="2" key="1">
    <citation type="submission" date="2021-06" db="EMBL/GenBank/DDBJ databases">
        <title>Comparative genomics, transcriptomics and evolutionary studies reveal genomic signatures of adaptation to plant cell wall in hemibiotrophic fungi.</title>
        <authorList>
            <consortium name="DOE Joint Genome Institute"/>
            <person name="Baroncelli R."/>
            <person name="Diaz J.F."/>
            <person name="Benocci T."/>
            <person name="Peng M."/>
            <person name="Battaglia E."/>
            <person name="Haridas S."/>
            <person name="Andreopoulos W."/>
            <person name="Labutti K."/>
            <person name="Pangilinan J."/>
            <person name="Floch G.L."/>
            <person name="Makela M.R."/>
            <person name="Henrissat B."/>
            <person name="Grigoriev I.V."/>
            <person name="Crouch J.A."/>
            <person name="De Vries R.P."/>
            <person name="Sukno S.A."/>
            <person name="Thon M.R."/>
        </authorList>
    </citation>
    <scope>NUCLEOTIDE SEQUENCE</scope>
    <source>
        <strain evidence="2">CBS 102054</strain>
    </source>
</reference>
<feature type="transmembrane region" description="Helical" evidence="1">
    <location>
        <begin position="21"/>
        <end position="41"/>
    </location>
</feature>